<evidence type="ECO:0000313" key="13">
    <source>
        <dbReference type="Proteomes" id="UP000281245"/>
    </source>
</evidence>
<evidence type="ECO:0000256" key="4">
    <source>
        <dbReference type="ARBA" id="ARBA00022989"/>
    </source>
</evidence>
<dbReference type="EMBL" id="QWIN01000185">
    <property type="protein sequence ID" value="RMY56971.1"/>
    <property type="molecule type" value="Genomic_DNA"/>
</dbReference>
<organism evidence="9 12">
    <name type="scientific">Hortaea werneckii</name>
    <name type="common">Black yeast</name>
    <name type="synonym">Cladosporium werneckii</name>
    <dbReference type="NCBI Taxonomy" id="91943"/>
    <lineage>
        <taxon>Eukaryota</taxon>
        <taxon>Fungi</taxon>
        <taxon>Dikarya</taxon>
        <taxon>Ascomycota</taxon>
        <taxon>Pezizomycotina</taxon>
        <taxon>Dothideomycetes</taxon>
        <taxon>Dothideomycetidae</taxon>
        <taxon>Mycosphaerellales</taxon>
        <taxon>Teratosphaeriaceae</taxon>
        <taxon>Hortaea</taxon>
    </lineage>
</organism>
<dbReference type="PANTHER" id="PTHR10057">
    <property type="entry name" value="PERIPHERAL-TYPE BENZODIAZEPINE RECEPTOR"/>
    <property type="match status" value="1"/>
</dbReference>
<feature type="transmembrane region" description="Helical" evidence="6">
    <location>
        <begin position="125"/>
        <end position="142"/>
    </location>
</feature>
<keyword evidence="4 6" id="KW-1133">Transmembrane helix</keyword>
<proteinExistence type="inferred from homology"/>
<evidence type="ECO:0000256" key="2">
    <source>
        <dbReference type="ARBA" id="ARBA00007524"/>
    </source>
</evidence>
<evidence type="ECO:0000313" key="11">
    <source>
        <dbReference type="Proteomes" id="UP000270230"/>
    </source>
</evidence>
<feature type="transmembrane region" description="Helical" evidence="6">
    <location>
        <begin position="59"/>
        <end position="79"/>
    </location>
</feature>
<dbReference type="EMBL" id="QWIJ01000260">
    <property type="protein sequence ID" value="RMX84799.1"/>
    <property type="molecule type" value="Genomic_DNA"/>
</dbReference>
<keyword evidence="5 6" id="KW-0472">Membrane</keyword>
<dbReference type="OrthoDB" id="8841220at2759"/>
<comment type="caution">
    <text evidence="9">The sequence shown here is derived from an EMBL/GenBank/DDBJ whole genome shotgun (WGS) entry which is preliminary data.</text>
</comment>
<evidence type="ECO:0000313" key="14">
    <source>
        <dbReference type="Proteomes" id="UP000282582"/>
    </source>
</evidence>
<dbReference type="AlphaFoldDB" id="A0A3M7AZC0"/>
<evidence type="ECO:0000313" key="12">
    <source>
        <dbReference type="Proteomes" id="UP000276864"/>
    </source>
</evidence>
<keyword evidence="3 6" id="KW-0812">Transmembrane</keyword>
<dbReference type="EMBL" id="QWIM01000590">
    <property type="protein sequence ID" value="RMY32885.1"/>
    <property type="molecule type" value="Genomic_DNA"/>
</dbReference>
<evidence type="ECO:0008006" key="15">
    <source>
        <dbReference type="Google" id="ProtNLM"/>
    </source>
</evidence>
<reference evidence="11 12" key="1">
    <citation type="journal article" date="2018" name="BMC Genomics">
        <title>Genomic evidence for intraspecific hybridization in a clonal and extremely halotolerant yeast.</title>
        <authorList>
            <person name="Gostincar C."/>
            <person name="Stajich J.E."/>
            <person name="Zupancic J."/>
            <person name="Zalar P."/>
            <person name="Gunde-Cimerman N."/>
        </authorList>
    </citation>
    <scope>NUCLEOTIDE SEQUENCE [LARGE SCALE GENOMIC DNA]</scope>
    <source>
        <strain evidence="10 11">EXF-151</strain>
        <strain evidence="9 12">EXF-6651</strain>
        <strain evidence="8 14">EXF-6654</strain>
        <strain evidence="7 13">EXF-6656</strain>
    </source>
</reference>
<name>A0A3M7AZC0_HORWE</name>
<evidence type="ECO:0000313" key="10">
    <source>
        <dbReference type="EMBL" id="RMY56971.1"/>
    </source>
</evidence>
<comment type="similarity">
    <text evidence="2">Belongs to the TspO/BZRP family.</text>
</comment>
<dbReference type="GO" id="GO:0033013">
    <property type="term" value="P:tetrapyrrole metabolic process"/>
    <property type="evidence" value="ECO:0007669"/>
    <property type="project" value="UniProtKB-ARBA"/>
</dbReference>
<gene>
    <name evidence="10" type="ORF">D0865_03365</name>
    <name evidence="9" type="ORF">D0866_06295</name>
    <name evidence="8" type="ORF">D0868_03086</name>
    <name evidence="7" type="ORF">D0869_04305</name>
</gene>
<dbReference type="EMBL" id="QWIK01000169">
    <property type="protein sequence ID" value="RMY11546.1"/>
    <property type="molecule type" value="Genomic_DNA"/>
</dbReference>
<feature type="transmembrane region" description="Helical" evidence="6">
    <location>
        <begin position="99"/>
        <end position="118"/>
    </location>
</feature>
<sequence>MTTYIPSLTLPSITFEHPAAAILLPIAAGTAVGFSTRPKETQRTYLALRQPPLRPPPQVFGPVWTLLYGLMGYAAYRAWNVGVGSFDAKKVLLAKQGATLYTIQLGLNLIWMPIFFRFKRPIEATVDLAALVGVTGYLTYIWGQVDEVAGWCLAPYMAWLGFATYLSAGAGYLNNWDFGSKEIPKDKKSKDTKLYQRLYCTAAGVTTISWVDPREAFEKLSTRILGNPGNGVEYHDVLVCYDKAGQGAMVIVPLLRPQDDRFVQDGKESVRQEAKMRYLDP</sequence>
<dbReference type="CDD" id="cd15904">
    <property type="entry name" value="TSPO_MBR"/>
    <property type="match status" value="1"/>
</dbReference>
<comment type="subcellular location">
    <subcellularLocation>
        <location evidence="1">Membrane</location>
        <topology evidence="1">Multi-pass membrane protein</topology>
    </subcellularLocation>
</comment>
<dbReference type="InterPro" id="IPR038330">
    <property type="entry name" value="TspO/MBR-related_sf"/>
</dbReference>
<dbReference type="InterPro" id="IPR004307">
    <property type="entry name" value="TspO_MBR"/>
</dbReference>
<dbReference type="Pfam" id="PF03073">
    <property type="entry name" value="TspO_MBR"/>
    <property type="match status" value="1"/>
</dbReference>
<dbReference type="Proteomes" id="UP000270230">
    <property type="component" value="Unassembled WGS sequence"/>
</dbReference>
<dbReference type="Gene3D" id="1.20.1260.100">
    <property type="entry name" value="TspO/MBR protein"/>
    <property type="match status" value="1"/>
</dbReference>
<dbReference type="PANTHER" id="PTHR10057:SF0">
    <property type="entry name" value="TRANSLOCATOR PROTEIN"/>
    <property type="match status" value="1"/>
</dbReference>
<evidence type="ECO:0000313" key="9">
    <source>
        <dbReference type="EMBL" id="RMY32885.1"/>
    </source>
</evidence>
<evidence type="ECO:0000256" key="6">
    <source>
        <dbReference type="SAM" id="Phobius"/>
    </source>
</evidence>
<evidence type="ECO:0000313" key="7">
    <source>
        <dbReference type="EMBL" id="RMX84799.1"/>
    </source>
</evidence>
<dbReference type="VEuPathDB" id="FungiDB:BTJ68_02386"/>
<evidence type="ECO:0000256" key="5">
    <source>
        <dbReference type="ARBA" id="ARBA00023136"/>
    </source>
</evidence>
<dbReference type="Proteomes" id="UP000281245">
    <property type="component" value="Unassembled WGS sequence"/>
</dbReference>
<feature type="transmembrane region" description="Helical" evidence="6">
    <location>
        <begin position="20"/>
        <end position="38"/>
    </location>
</feature>
<evidence type="ECO:0000256" key="3">
    <source>
        <dbReference type="ARBA" id="ARBA00022692"/>
    </source>
</evidence>
<protein>
    <recommendedName>
        <fullName evidence="15">TspO/MBR-related protein</fullName>
    </recommendedName>
</protein>
<feature type="transmembrane region" description="Helical" evidence="6">
    <location>
        <begin position="148"/>
        <end position="173"/>
    </location>
</feature>
<evidence type="ECO:0000256" key="1">
    <source>
        <dbReference type="ARBA" id="ARBA00004141"/>
    </source>
</evidence>
<dbReference type="Proteomes" id="UP000276864">
    <property type="component" value="Unassembled WGS sequence"/>
</dbReference>
<accession>A0A3M7AZC0</accession>
<dbReference type="GO" id="GO:0005741">
    <property type="term" value="C:mitochondrial outer membrane"/>
    <property type="evidence" value="ECO:0007669"/>
    <property type="project" value="TreeGrafter"/>
</dbReference>
<evidence type="ECO:0000313" key="8">
    <source>
        <dbReference type="EMBL" id="RMY11546.1"/>
    </source>
</evidence>
<dbReference type="Proteomes" id="UP000282582">
    <property type="component" value="Unassembled WGS sequence"/>
</dbReference>
<dbReference type="FunFam" id="1.20.1260.100:FF:000001">
    <property type="entry name" value="translocator protein 2"/>
    <property type="match status" value="1"/>
</dbReference>